<accession>D9TTI6</accession>
<evidence type="ECO:0000256" key="2">
    <source>
        <dbReference type="ARBA" id="ARBA00022630"/>
    </source>
</evidence>
<dbReference type="HOGENOM" id="CLU_074522_0_1_9"/>
<name>D9TTI6_THETC</name>
<evidence type="ECO:0000256" key="5">
    <source>
        <dbReference type="HAMAP-Rule" id="MF_01984"/>
    </source>
</evidence>
<evidence type="ECO:0000313" key="8">
    <source>
        <dbReference type="Proteomes" id="UP000001626"/>
    </source>
</evidence>
<keyword evidence="4 5" id="KW-0808">Transferase</keyword>
<evidence type="ECO:0000256" key="4">
    <source>
        <dbReference type="ARBA" id="ARBA00022679"/>
    </source>
</evidence>
<feature type="binding site" evidence="5">
    <location>
        <position position="168"/>
    </location>
    <ligand>
        <name>dimethylallyl phosphate</name>
        <dbReference type="ChEBI" id="CHEBI:88052"/>
    </ligand>
</feature>
<keyword evidence="8" id="KW-1185">Reference proteome</keyword>
<dbReference type="KEGG" id="ttm:Tthe_0688"/>
<keyword evidence="2 5" id="KW-0285">Flavoprotein</keyword>
<dbReference type="SUPFAM" id="SSF52507">
    <property type="entry name" value="Homo-oligomeric flavin-containing Cys decarboxylases, HFCD"/>
    <property type="match status" value="1"/>
</dbReference>
<sequence>MRIIVGVTGASGVEMSYYLLRALKSIENCEIHLIISEKARINWGYETNRPLDDLLRMTDIVYEPKDIAAPISSGSFITDGMIVMPCSMKTLAGITAGYADNLIIRAVDVCLKECRKVVLVPREMPFGKVHLKNMKEAADLGCTIIPPVLTFYNGPKTIEDQINHIIGKILMQFGIHYSKFISWAGHDE</sequence>
<dbReference type="NCBIfam" id="NF004685">
    <property type="entry name" value="PRK06029.1"/>
    <property type="match status" value="1"/>
</dbReference>
<feature type="domain" description="Flavoprotein" evidence="6">
    <location>
        <begin position="1"/>
        <end position="172"/>
    </location>
</feature>
<organism evidence="7 8">
    <name type="scientific">Thermoanaerobacterium thermosaccharolyticum (strain ATCC 7956 / DSM 571 / NCIMB 9385 / NCA 3814 / NCTC 13789 / WDCM 00135 / 2032)</name>
    <name type="common">Clostridium thermosaccharolyticum</name>
    <dbReference type="NCBI Taxonomy" id="580327"/>
    <lineage>
        <taxon>Bacteria</taxon>
        <taxon>Bacillati</taxon>
        <taxon>Bacillota</taxon>
        <taxon>Clostridia</taxon>
        <taxon>Thermoanaerobacterales</taxon>
        <taxon>Thermoanaerobacteraceae</taxon>
        <taxon>Thermoanaerobacterium</taxon>
    </lineage>
</organism>
<comment type="caution">
    <text evidence="5">Lacks conserved residue(s) required for the propagation of feature annotation.</text>
</comment>
<dbReference type="GeneID" id="93863574"/>
<feature type="binding site" evidence="5">
    <location>
        <position position="122"/>
    </location>
    <ligand>
        <name>FMN</name>
        <dbReference type="ChEBI" id="CHEBI:58210"/>
    </ligand>
</feature>
<evidence type="ECO:0000259" key="6">
    <source>
        <dbReference type="Pfam" id="PF02441"/>
    </source>
</evidence>
<dbReference type="HAMAP" id="MF_01984">
    <property type="entry name" value="ubiX_pad"/>
    <property type="match status" value="1"/>
</dbReference>
<dbReference type="STRING" id="580327.Tthe_0688"/>
<dbReference type="GO" id="GO:0106141">
    <property type="term" value="F:flavin prenyltransferase activity"/>
    <property type="evidence" value="ECO:0007669"/>
    <property type="project" value="UniProtKB-EC"/>
</dbReference>
<reference evidence="7 8" key="1">
    <citation type="submission" date="2010-08" db="EMBL/GenBank/DDBJ databases">
        <title>Complete sequence of Thermoanaerobacterium thermosaccharolyticum DSM 571.</title>
        <authorList>
            <consortium name="US DOE Joint Genome Institute"/>
            <person name="Lucas S."/>
            <person name="Copeland A."/>
            <person name="Lapidus A."/>
            <person name="Cheng J.-F."/>
            <person name="Bruce D."/>
            <person name="Goodwin L."/>
            <person name="Pitluck S."/>
            <person name="Teshima H."/>
            <person name="Detter J.C."/>
            <person name="Han C."/>
            <person name="Tapia R."/>
            <person name="Land M."/>
            <person name="Hauser L."/>
            <person name="Chang Y.-J."/>
            <person name="Jeffries C."/>
            <person name="Kyrpides N."/>
            <person name="Ivanova N."/>
            <person name="Mikhailova N."/>
            <person name="Hemme C.L."/>
            <person name="Woyke T."/>
        </authorList>
    </citation>
    <scope>NUCLEOTIDE SEQUENCE [LARGE SCALE GENOMIC DNA]</scope>
    <source>
        <strain evidence="8">ATCC 7956 / DSM 571 / NCIMB 9385 / NCA 3814 / NCTC 13789 / WDCM 00135 / 2032</strain>
    </source>
</reference>
<dbReference type="InterPro" id="IPR003382">
    <property type="entry name" value="Flavoprotein"/>
</dbReference>
<evidence type="ECO:0000256" key="3">
    <source>
        <dbReference type="ARBA" id="ARBA00022643"/>
    </source>
</evidence>
<evidence type="ECO:0000313" key="7">
    <source>
        <dbReference type="EMBL" id="ADL68243.1"/>
    </source>
</evidence>
<feature type="binding site" evidence="5">
    <location>
        <begin position="87"/>
        <end position="90"/>
    </location>
    <ligand>
        <name>FMN</name>
        <dbReference type="ChEBI" id="CHEBI:58210"/>
    </ligand>
</feature>
<dbReference type="GO" id="GO:0016829">
    <property type="term" value="F:lyase activity"/>
    <property type="evidence" value="ECO:0007669"/>
    <property type="project" value="UniProtKB-KW"/>
</dbReference>
<keyword evidence="1 5" id="KW-0637">Prenyltransferase</keyword>
<gene>
    <name evidence="5" type="primary">ubiX</name>
    <name evidence="7" type="ordered locus">Tthe_0688</name>
</gene>
<dbReference type="EMBL" id="CP002171">
    <property type="protein sequence ID" value="ADL68243.1"/>
    <property type="molecule type" value="Genomic_DNA"/>
</dbReference>
<dbReference type="InterPro" id="IPR004507">
    <property type="entry name" value="UbiX-like"/>
</dbReference>
<comment type="catalytic activity">
    <reaction evidence="5">
        <text>dimethylallyl phosphate + FMNH2 = prenylated FMNH2 + phosphate</text>
        <dbReference type="Rhea" id="RHEA:37743"/>
        <dbReference type="ChEBI" id="CHEBI:43474"/>
        <dbReference type="ChEBI" id="CHEBI:57618"/>
        <dbReference type="ChEBI" id="CHEBI:87467"/>
        <dbReference type="ChEBI" id="CHEBI:88052"/>
        <dbReference type="EC" id="2.5.1.129"/>
    </reaction>
</comment>
<comment type="similarity">
    <text evidence="5">Belongs to the UbiX/PAD1 family.</text>
</comment>
<feature type="binding site" evidence="5">
    <location>
        <position position="152"/>
    </location>
    <ligand>
        <name>dimethylallyl phosphate</name>
        <dbReference type="ChEBI" id="CHEBI:88052"/>
    </ligand>
</feature>
<dbReference type="OrthoDB" id="9781577at2"/>
<dbReference type="EC" id="2.5.1.129" evidence="5"/>
<dbReference type="NCBIfam" id="TIGR00421">
    <property type="entry name" value="ubiX_pad"/>
    <property type="match status" value="1"/>
</dbReference>
<feature type="binding site" evidence="5">
    <location>
        <position position="36"/>
    </location>
    <ligand>
        <name>FMN</name>
        <dbReference type="ChEBI" id="CHEBI:58210"/>
    </ligand>
</feature>
<keyword evidence="3 5" id="KW-0288">FMN</keyword>
<keyword evidence="7" id="KW-0456">Lyase</keyword>
<dbReference type="RefSeq" id="WP_013297218.1">
    <property type="nucleotide sequence ID" value="NC_014410.1"/>
</dbReference>
<evidence type="ECO:0000256" key="1">
    <source>
        <dbReference type="ARBA" id="ARBA00022602"/>
    </source>
</evidence>
<dbReference type="Proteomes" id="UP000001626">
    <property type="component" value="Chromosome"/>
</dbReference>
<dbReference type="Pfam" id="PF02441">
    <property type="entry name" value="Flavoprotein"/>
    <property type="match status" value="1"/>
</dbReference>
<dbReference type="AlphaFoldDB" id="D9TTI6"/>
<feature type="binding site" evidence="5">
    <location>
        <begin position="9"/>
        <end position="11"/>
    </location>
    <ligand>
        <name>FMN</name>
        <dbReference type="ChEBI" id="CHEBI:58210"/>
    </ligand>
</feature>
<dbReference type="InterPro" id="IPR036551">
    <property type="entry name" value="Flavin_trans-like"/>
</dbReference>
<comment type="function">
    <text evidence="5">Flavin prenyltransferase that catalyzes the synthesis of the prenylated FMN cofactor (prenyl-FMN) for 4-hydroxy-3-polyprenylbenzoic acid decarboxylase UbiD. The prenyltransferase is metal-independent and links a dimethylallyl moiety from dimethylallyl monophosphate (DMAP) to the flavin N5 and C6 atoms of FMN.</text>
</comment>
<protein>
    <recommendedName>
        <fullName evidence="5">Flavin prenyltransferase UbiX</fullName>
        <ecNumber evidence="5">2.5.1.129</ecNumber>
    </recommendedName>
</protein>
<dbReference type="eggNOG" id="COG0163">
    <property type="taxonomic scope" value="Bacteria"/>
</dbReference>
<proteinExistence type="inferred from homology"/>
<dbReference type="Gene3D" id="3.40.50.1950">
    <property type="entry name" value="Flavin prenyltransferase-like"/>
    <property type="match status" value="1"/>
</dbReference>